<organism evidence="1 2">
    <name type="scientific">Glossina palpalis gambiensis</name>
    <dbReference type="NCBI Taxonomy" id="67801"/>
    <lineage>
        <taxon>Eukaryota</taxon>
        <taxon>Metazoa</taxon>
        <taxon>Ecdysozoa</taxon>
        <taxon>Arthropoda</taxon>
        <taxon>Hexapoda</taxon>
        <taxon>Insecta</taxon>
        <taxon>Pterygota</taxon>
        <taxon>Neoptera</taxon>
        <taxon>Endopterygota</taxon>
        <taxon>Diptera</taxon>
        <taxon>Brachycera</taxon>
        <taxon>Muscomorpha</taxon>
        <taxon>Hippoboscoidea</taxon>
        <taxon>Glossinidae</taxon>
        <taxon>Glossina</taxon>
    </lineage>
</organism>
<dbReference type="AlphaFoldDB" id="A0A1B0B8W9"/>
<dbReference type="VEuPathDB" id="VectorBase:GPPI022584"/>
<dbReference type="Proteomes" id="UP000092460">
    <property type="component" value="Unassembled WGS sequence"/>
</dbReference>
<evidence type="ECO:0000313" key="2">
    <source>
        <dbReference type="Proteomes" id="UP000092460"/>
    </source>
</evidence>
<accession>A0A1B0B8W9</accession>
<reference evidence="1" key="2">
    <citation type="submission" date="2020-05" db="UniProtKB">
        <authorList>
            <consortium name="EnsemblMetazoa"/>
        </authorList>
    </citation>
    <scope>IDENTIFICATION</scope>
    <source>
        <strain evidence="1">IAEA</strain>
    </source>
</reference>
<proteinExistence type="predicted"/>
<name>A0A1B0B8W9_9MUSC</name>
<dbReference type="EnsemblMetazoa" id="GPPI022584-RA">
    <property type="protein sequence ID" value="GPPI022584-PA"/>
    <property type="gene ID" value="GPPI022584"/>
</dbReference>
<dbReference type="EMBL" id="JXJN01010090">
    <property type="status" value="NOT_ANNOTATED_CDS"/>
    <property type="molecule type" value="Genomic_DNA"/>
</dbReference>
<evidence type="ECO:0000313" key="1">
    <source>
        <dbReference type="EnsemblMetazoa" id="GPPI022584-PA"/>
    </source>
</evidence>
<protein>
    <submittedName>
        <fullName evidence="1">Uncharacterized protein</fullName>
    </submittedName>
</protein>
<keyword evidence="2" id="KW-1185">Reference proteome</keyword>
<sequence length="102" mass="11550">MNINLTAAPDSVGGSSDEYDAKCEHLNAAIVMRIQAFFLRFLVSSLALSHHRPKLLIVLLEVYAKCNQKLLEAIQPQPYLNTFSSRRAFEMNCENLFSFIKS</sequence>
<reference evidence="2" key="1">
    <citation type="submission" date="2015-01" db="EMBL/GenBank/DDBJ databases">
        <authorList>
            <person name="Aksoy S."/>
            <person name="Warren W."/>
            <person name="Wilson R.K."/>
        </authorList>
    </citation>
    <scope>NUCLEOTIDE SEQUENCE [LARGE SCALE GENOMIC DNA]</scope>
    <source>
        <strain evidence="2">IAEA</strain>
    </source>
</reference>